<gene>
    <name evidence="2" type="ORF">SCLAV_p1501</name>
</gene>
<dbReference type="AlphaFoldDB" id="D5SM40"/>
<accession>D5SM40</accession>
<keyword evidence="3" id="KW-1185">Reference proteome</keyword>
<geneLocation type="plasmid" evidence="2 3">
    <name>pSCL4</name>
</geneLocation>
<name>D5SM40_STRCL</name>
<evidence type="ECO:0000313" key="3">
    <source>
        <dbReference type="Proteomes" id="UP000002357"/>
    </source>
</evidence>
<proteinExistence type="predicted"/>
<evidence type="ECO:0000313" key="2">
    <source>
        <dbReference type="EMBL" id="EFG04983.2"/>
    </source>
</evidence>
<feature type="region of interest" description="Disordered" evidence="1">
    <location>
        <begin position="1"/>
        <end position="79"/>
    </location>
</feature>
<protein>
    <submittedName>
        <fullName evidence="2">Uncharacterized protein</fullName>
    </submittedName>
</protein>
<dbReference type="EMBL" id="CM000914">
    <property type="protein sequence ID" value="EFG04983.2"/>
    <property type="molecule type" value="Genomic_DNA"/>
</dbReference>
<reference evidence="2 3" key="1">
    <citation type="journal article" date="2010" name="Genome Biol. Evol.">
        <title>The sequence of a 1.8-mb bacterial linear plasmid reveals a rich evolutionary reservoir of secondary metabolic pathways.</title>
        <authorList>
            <person name="Medema M.H."/>
            <person name="Trefzer A."/>
            <person name="Kovalchuk A."/>
            <person name="van den Berg M."/>
            <person name="Mueller U."/>
            <person name="Heijne W."/>
            <person name="Wu L."/>
            <person name="Alam M.T."/>
            <person name="Ronning C.M."/>
            <person name="Nierman W.C."/>
            <person name="Bovenberg R.A.L."/>
            <person name="Breitling R."/>
            <person name="Takano E."/>
        </authorList>
    </citation>
    <scope>NUCLEOTIDE SEQUENCE [LARGE SCALE GENOMIC DNA]</scope>
    <source>
        <strain evidence="3">ATCC 27064 / DSM 738 / JCM 4710 / NBRC 13307 / NCIMB 12785 / NRRL 3585 / VKM Ac-602</strain>
        <plasmid evidence="2">pSCL4</plasmid>
    </source>
</reference>
<evidence type="ECO:0000256" key="1">
    <source>
        <dbReference type="SAM" id="MobiDB-lite"/>
    </source>
</evidence>
<keyword evidence="2" id="KW-0614">Plasmid</keyword>
<feature type="region of interest" description="Disordered" evidence="1">
    <location>
        <begin position="95"/>
        <end position="122"/>
    </location>
</feature>
<dbReference type="Proteomes" id="UP000002357">
    <property type="component" value="Plasmid pSCL4"/>
</dbReference>
<organism evidence="2 3">
    <name type="scientific">Streptomyces clavuligerus</name>
    <dbReference type="NCBI Taxonomy" id="1901"/>
    <lineage>
        <taxon>Bacteria</taxon>
        <taxon>Bacillati</taxon>
        <taxon>Actinomycetota</taxon>
        <taxon>Actinomycetes</taxon>
        <taxon>Kitasatosporales</taxon>
        <taxon>Streptomycetaceae</taxon>
        <taxon>Streptomyces</taxon>
    </lineage>
</organism>
<feature type="compositionally biased region" description="Basic residues" evidence="1">
    <location>
        <begin position="105"/>
        <end position="122"/>
    </location>
</feature>
<sequence>MSDVPLVLSPGTMSTAAARKTTSRPPRVTASISAEADRLETGLSAPVRGSHSAGEDGPVAPPRVCGRAAGGVDGHAPDVRHLLGRGQERCHQSCRLVPRLDGQRPAHRAPGPHRRGHHRTRR</sequence>